<dbReference type="GO" id="GO:0016747">
    <property type="term" value="F:acyltransferase activity, transferring groups other than amino-acyl groups"/>
    <property type="evidence" value="ECO:0007669"/>
    <property type="project" value="InterPro"/>
</dbReference>
<keyword evidence="2" id="KW-0012">Acyltransferase</keyword>
<gene>
    <name evidence="5" type="ORF">BN1012_Phect1227</name>
</gene>
<accession>X5MMQ6</accession>
<dbReference type="SUPFAM" id="SSF55729">
    <property type="entry name" value="Acyl-CoA N-acyltransferases (Nat)"/>
    <property type="match status" value="1"/>
</dbReference>
<dbReference type="Pfam" id="PF13302">
    <property type="entry name" value="Acetyltransf_3"/>
    <property type="match status" value="1"/>
</dbReference>
<dbReference type="Proteomes" id="UP000032160">
    <property type="component" value="Chromosome I"/>
</dbReference>
<dbReference type="PANTHER" id="PTHR43792">
    <property type="entry name" value="GNAT FAMILY, PUTATIVE (AFU_ORTHOLOGUE AFUA_3G00765)-RELATED-RELATED"/>
    <property type="match status" value="1"/>
</dbReference>
<keyword evidence="1 5" id="KW-0808">Transferase</keyword>
<evidence type="ECO:0000256" key="2">
    <source>
        <dbReference type="ARBA" id="ARBA00023315"/>
    </source>
</evidence>
<dbReference type="HOGENOM" id="CLU_013985_3_4_5"/>
<feature type="domain" description="N-acetyltransferase" evidence="4">
    <location>
        <begin position="10"/>
        <end position="179"/>
    </location>
</feature>
<dbReference type="EMBL" id="HG966617">
    <property type="protein sequence ID" value="CDO59441.1"/>
    <property type="molecule type" value="Genomic_DNA"/>
</dbReference>
<dbReference type="KEGG" id="pect:BN1012_Phect1227"/>
<keyword evidence="6" id="KW-1185">Reference proteome</keyword>
<comment type="similarity">
    <text evidence="3">Belongs to the acetyltransferase family. RimJ subfamily.</text>
</comment>
<dbReference type="GO" id="GO:0005840">
    <property type="term" value="C:ribosome"/>
    <property type="evidence" value="ECO:0007669"/>
    <property type="project" value="UniProtKB-KW"/>
</dbReference>
<evidence type="ECO:0000313" key="5">
    <source>
        <dbReference type="EMBL" id="CDO59441.1"/>
    </source>
</evidence>
<keyword evidence="5" id="KW-0689">Ribosomal protein</keyword>
<sequence>MRAQMKTKRLELRWITMEDAPRLTELADNWNVARMLARLPYPYPENGAEDWIATHSDTRARGKGSPYAIVLEGALIGVVGIELMDNVHAPGLNVELGYWLGEPYWGHGYATEAAQAAVTIGFADLGVGHLTSGHFEENAASGSVLTKCGFEYSGKSKRHCLARGEDMPSLDLVMTRDRWIDGLVQQRG</sequence>
<keyword evidence="5" id="KW-0687">Ribonucleoprotein</keyword>
<evidence type="ECO:0000256" key="1">
    <source>
        <dbReference type="ARBA" id="ARBA00022679"/>
    </source>
</evidence>
<dbReference type="RefSeq" id="WP_052535389.1">
    <property type="nucleotide sequence ID" value="NZ_HG966617.1"/>
</dbReference>
<dbReference type="AlphaFoldDB" id="X5MMQ6"/>
<dbReference type="PANTHER" id="PTHR43792:SF8">
    <property type="entry name" value="[RIBOSOMAL PROTEIN US5]-ALANINE N-ACETYLTRANSFERASE"/>
    <property type="match status" value="1"/>
</dbReference>
<proteinExistence type="inferred from homology"/>
<name>X5MMQ6_9HYPH</name>
<dbReference type="InterPro" id="IPR016181">
    <property type="entry name" value="Acyl_CoA_acyltransferase"/>
</dbReference>
<evidence type="ECO:0000313" key="6">
    <source>
        <dbReference type="Proteomes" id="UP000032160"/>
    </source>
</evidence>
<dbReference type="InterPro" id="IPR051531">
    <property type="entry name" value="N-acetyltransferase"/>
</dbReference>
<dbReference type="PROSITE" id="PS51186">
    <property type="entry name" value="GNAT"/>
    <property type="match status" value="1"/>
</dbReference>
<reference evidence="5 6" key="1">
    <citation type="journal article" date="2014" name="Front. Genet.">
        <title>Genome and metabolic network of "Candidatus Phaeomarinobacter ectocarpi" Ec32, a new candidate genus of Alphaproteobacteria frequently associated with brown algae.</title>
        <authorList>
            <person name="Dittami S.M."/>
            <person name="Barbeyron T."/>
            <person name="Boyen C."/>
            <person name="Cambefort J."/>
            <person name="Collet G."/>
            <person name="Delage L."/>
            <person name="Gobet A."/>
            <person name="Groisillier A."/>
            <person name="Leblanc C."/>
            <person name="Michel G."/>
            <person name="Scornet D."/>
            <person name="Siegel A."/>
            <person name="Tapia J.E."/>
            <person name="Tonon T."/>
        </authorList>
    </citation>
    <scope>NUCLEOTIDE SEQUENCE [LARGE SCALE GENOMIC DNA]</scope>
    <source>
        <strain evidence="5 6">Ec32</strain>
    </source>
</reference>
<protein>
    <submittedName>
        <fullName evidence="5">50S ribosomal protein acetyltransferase</fullName>
    </submittedName>
</protein>
<dbReference type="STRING" id="1458461.BN1012_Phect1227"/>
<evidence type="ECO:0000259" key="4">
    <source>
        <dbReference type="PROSITE" id="PS51186"/>
    </source>
</evidence>
<organism evidence="5 6">
    <name type="scientific">Candidatus Phaeomarinibacter ectocarpi</name>
    <dbReference type="NCBI Taxonomy" id="1458461"/>
    <lineage>
        <taxon>Bacteria</taxon>
        <taxon>Pseudomonadati</taxon>
        <taxon>Pseudomonadota</taxon>
        <taxon>Alphaproteobacteria</taxon>
        <taxon>Hyphomicrobiales</taxon>
        <taxon>Parvibaculaceae</taxon>
        <taxon>Candidatus Phaeomarinibacter</taxon>
    </lineage>
</organism>
<evidence type="ECO:0000256" key="3">
    <source>
        <dbReference type="ARBA" id="ARBA00038502"/>
    </source>
</evidence>
<dbReference type="InterPro" id="IPR000182">
    <property type="entry name" value="GNAT_dom"/>
</dbReference>
<dbReference type="Gene3D" id="3.40.630.30">
    <property type="match status" value="1"/>
</dbReference>